<dbReference type="SMART" id="SM00028">
    <property type="entry name" value="TPR"/>
    <property type="match status" value="4"/>
</dbReference>
<dbReference type="PANTHER" id="PTHR44943">
    <property type="entry name" value="CELLULOSE SYNTHASE OPERON PROTEIN C"/>
    <property type="match status" value="1"/>
</dbReference>
<protein>
    <submittedName>
        <fullName evidence="3">Uncharacterized protein</fullName>
    </submittedName>
</protein>
<dbReference type="InterPro" id="IPR019734">
    <property type="entry name" value="TPR_rpt"/>
</dbReference>
<dbReference type="Pfam" id="PF13181">
    <property type="entry name" value="TPR_8"/>
    <property type="match status" value="2"/>
</dbReference>
<name>T1C1S6_9ZZZZ</name>
<reference evidence="3" key="2">
    <citation type="journal article" date="2014" name="ISME J.">
        <title>Microbial stratification in low pH oxic and suboxic macroscopic growths along an acid mine drainage.</title>
        <authorList>
            <person name="Mendez-Garcia C."/>
            <person name="Mesa V."/>
            <person name="Sprenger R.R."/>
            <person name="Richter M."/>
            <person name="Diez M.S."/>
            <person name="Solano J."/>
            <person name="Bargiela R."/>
            <person name="Golyshina O.V."/>
            <person name="Manteca A."/>
            <person name="Ramos J.L."/>
            <person name="Gallego J.R."/>
            <person name="Llorente I."/>
            <person name="Martins Dos Santos V.A."/>
            <person name="Jensen O.N."/>
            <person name="Pelaez A.I."/>
            <person name="Sanchez J."/>
            <person name="Ferrer M."/>
        </authorList>
    </citation>
    <scope>NUCLEOTIDE SEQUENCE</scope>
</reference>
<dbReference type="InterPro" id="IPR011990">
    <property type="entry name" value="TPR-like_helical_dom_sf"/>
</dbReference>
<evidence type="ECO:0000256" key="2">
    <source>
        <dbReference type="ARBA" id="ARBA00022803"/>
    </source>
</evidence>
<keyword evidence="1" id="KW-0677">Repeat</keyword>
<proteinExistence type="predicted"/>
<gene>
    <name evidence="3" type="ORF">B1B_02449</name>
</gene>
<feature type="non-terminal residue" evidence="3">
    <location>
        <position position="1"/>
    </location>
</feature>
<evidence type="ECO:0000256" key="1">
    <source>
        <dbReference type="ARBA" id="ARBA00022737"/>
    </source>
</evidence>
<dbReference type="PANTHER" id="PTHR44943:SF4">
    <property type="entry name" value="TPR REPEAT-CONTAINING PROTEIN MJ0798"/>
    <property type="match status" value="1"/>
</dbReference>
<keyword evidence="2" id="KW-0802">TPR repeat</keyword>
<accession>T1C1S6</accession>
<dbReference type="PROSITE" id="PS50005">
    <property type="entry name" value="TPR"/>
    <property type="match status" value="1"/>
</dbReference>
<dbReference type="InterPro" id="IPR051685">
    <property type="entry name" value="Ycf3/AcsC/BcsC/TPR_MFPF"/>
</dbReference>
<reference evidence="3" key="1">
    <citation type="submission" date="2013-08" db="EMBL/GenBank/DDBJ databases">
        <authorList>
            <person name="Mendez C."/>
            <person name="Richter M."/>
            <person name="Ferrer M."/>
            <person name="Sanchez J."/>
        </authorList>
    </citation>
    <scope>NUCLEOTIDE SEQUENCE</scope>
</reference>
<dbReference type="EMBL" id="AUZY01001454">
    <property type="protein sequence ID" value="EQD74828.1"/>
    <property type="molecule type" value="Genomic_DNA"/>
</dbReference>
<dbReference type="AlphaFoldDB" id="T1C1S6"/>
<sequence length="205" mass="23673">AEYHFSQATSLLKQRKTKDAMKKLDEAITLDSSNAAYHYEKAIALLRQRQYDDSLKEFDASISLDSKNSKYHREKASAYSEMEMFDQALEEYDKAISIDPEIIDYRKDKSNLLMELSRHDEAVQSIEELLKLKSGNPDVWVTYAEALTYARGQKDGIEGLYKGIRGKSVTPKQLCEAVSDQLKKESPQSVKQMFIQYYRENCDKK</sequence>
<organism evidence="3">
    <name type="scientific">mine drainage metagenome</name>
    <dbReference type="NCBI Taxonomy" id="410659"/>
    <lineage>
        <taxon>unclassified sequences</taxon>
        <taxon>metagenomes</taxon>
        <taxon>ecological metagenomes</taxon>
    </lineage>
</organism>
<evidence type="ECO:0000313" key="3">
    <source>
        <dbReference type="EMBL" id="EQD74828.1"/>
    </source>
</evidence>
<dbReference type="SUPFAM" id="SSF48452">
    <property type="entry name" value="TPR-like"/>
    <property type="match status" value="1"/>
</dbReference>
<dbReference type="Pfam" id="PF13432">
    <property type="entry name" value="TPR_16"/>
    <property type="match status" value="1"/>
</dbReference>
<dbReference type="Gene3D" id="1.25.40.10">
    <property type="entry name" value="Tetratricopeptide repeat domain"/>
    <property type="match status" value="2"/>
</dbReference>
<comment type="caution">
    <text evidence="3">The sequence shown here is derived from an EMBL/GenBank/DDBJ whole genome shotgun (WGS) entry which is preliminary data.</text>
</comment>